<evidence type="ECO:0000256" key="3">
    <source>
        <dbReference type="HAMAP-Rule" id="MF_01077"/>
    </source>
</evidence>
<dbReference type="Gene3D" id="3.30.300.70">
    <property type="entry name" value="RimP-like superfamily, N-terminal"/>
    <property type="match status" value="1"/>
</dbReference>
<protein>
    <recommendedName>
        <fullName evidence="3">Ribosome maturation factor RimP</fullName>
    </recommendedName>
</protein>
<dbReference type="InterPro" id="IPR003728">
    <property type="entry name" value="Ribosome_maturation_RimP"/>
</dbReference>
<keyword evidence="2 3" id="KW-0690">Ribosome biogenesis</keyword>
<evidence type="ECO:0000256" key="1">
    <source>
        <dbReference type="ARBA" id="ARBA00022490"/>
    </source>
</evidence>
<dbReference type="SUPFAM" id="SSF75420">
    <property type="entry name" value="YhbC-like, N-terminal domain"/>
    <property type="match status" value="1"/>
</dbReference>
<comment type="subcellular location">
    <subcellularLocation>
        <location evidence="3">Cytoplasm</location>
    </subcellularLocation>
</comment>
<comment type="caution">
    <text evidence="6">The sequence shown here is derived from an EMBL/GenBank/DDBJ whole genome shotgun (WGS) entry which is preliminary data.</text>
</comment>
<dbReference type="AlphaFoldDB" id="A0A7W9NI59"/>
<feature type="region of interest" description="Disordered" evidence="4">
    <location>
        <begin position="1"/>
        <end position="27"/>
    </location>
</feature>
<dbReference type="GO" id="GO:0005829">
    <property type="term" value="C:cytosol"/>
    <property type="evidence" value="ECO:0007669"/>
    <property type="project" value="TreeGrafter"/>
</dbReference>
<dbReference type="Pfam" id="PF02576">
    <property type="entry name" value="RimP_N"/>
    <property type="match status" value="1"/>
</dbReference>
<accession>A0A7W9NI59</accession>
<evidence type="ECO:0000259" key="5">
    <source>
        <dbReference type="Pfam" id="PF02576"/>
    </source>
</evidence>
<comment type="function">
    <text evidence="3">Required for maturation of 30S ribosomal subunits.</text>
</comment>
<proteinExistence type="inferred from homology"/>
<keyword evidence="7" id="KW-1185">Reference proteome</keyword>
<dbReference type="EMBL" id="JACHIR010000001">
    <property type="protein sequence ID" value="MBB5894217.1"/>
    <property type="molecule type" value="Genomic_DNA"/>
</dbReference>
<dbReference type="InterPro" id="IPR035956">
    <property type="entry name" value="RimP_N_sf"/>
</dbReference>
<dbReference type="InterPro" id="IPR028989">
    <property type="entry name" value="RimP_N"/>
</dbReference>
<dbReference type="PANTHER" id="PTHR33867:SF1">
    <property type="entry name" value="RIBOSOME MATURATION FACTOR RIMP"/>
    <property type="match status" value="1"/>
</dbReference>
<dbReference type="PANTHER" id="PTHR33867">
    <property type="entry name" value="RIBOSOME MATURATION FACTOR RIMP"/>
    <property type="match status" value="1"/>
</dbReference>
<keyword evidence="1 3" id="KW-0963">Cytoplasm</keyword>
<evidence type="ECO:0000313" key="7">
    <source>
        <dbReference type="Proteomes" id="UP000585638"/>
    </source>
</evidence>
<feature type="domain" description="Ribosome maturation factor RimP N-terminal" evidence="5">
    <location>
        <begin position="35"/>
        <end position="107"/>
    </location>
</feature>
<organism evidence="6 7">
    <name type="scientific">Kutzneria kofuensis</name>
    <dbReference type="NCBI Taxonomy" id="103725"/>
    <lineage>
        <taxon>Bacteria</taxon>
        <taxon>Bacillati</taxon>
        <taxon>Actinomycetota</taxon>
        <taxon>Actinomycetes</taxon>
        <taxon>Pseudonocardiales</taxon>
        <taxon>Pseudonocardiaceae</taxon>
        <taxon>Kutzneria</taxon>
    </lineage>
</organism>
<dbReference type="Proteomes" id="UP000585638">
    <property type="component" value="Unassembled WGS sequence"/>
</dbReference>
<feature type="compositionally biased region" description="Polar residues" evidence="4">
    <location>
        <begin position="11"/>
        <end position="21"/>
    </location>
</feature>
<evidence type="ECO:0000313" key="6">
    <source>
        <dbReference type="EMBL" id="MBB5894217.1"/>
    </source>
</evidence>
<evidence type="ECO:0000256" key="2">
    <source>
        <dbReference type="ARBA" id="ARBA00022517"/>
    </source>
</evidence>
<dbReference type="GO" id="GO:0000028">
    <property type="term" value="P:ribosomal small subunit assembly"/>
    <property type="evidence" value="ECO:0007669"/>
    <property type="project" value="TreeGrafter"/>
</dbReference>
<comment type="similarity">
    <text evidence="3">Belongs to the RimP family.</text>
</comment>
<reference evidence="6 7" key="1">
    <citation type="submission" date="2020-08" db="EMBL/GenBank/DDBJ databases">
        <title>Sequencing the genomes of 1000 actinobacteria strains.</title>
        <authorList>
            <person name="Klenk H.-P."/>
        </authorList>
    </citation>
    <scope>NUCLEOTIDE SEQUENCE [LARGE SCALE GENOMIC DNA]</scope>
    <source>
        <strain evidence="6 7">DSM 43851</strain>
    </source>
</reference>
<sequence>MSSRPRGGSGNSDQGSENVSSAPRGEITAQLEPVVREAVSAIGFDLELLDVQQAGRRRLVKVVVDGEEGVGLDEIAEASRVVAAALDEHDHVLAGPYTLEVTSPGIDRPLTAPRHWRRAKFRLVKVRQKDGAEYLARVGRVTDETVQLLVDGQLRDVAHGAVERAVVEVEFRQPPVEELALLERGCQEESE</sequence>
<dbReference type="NCBIfam" id="NF000930">
    <property type="entry name" value="PRK00092.2-2"/>
    <property type="match status" value="1"/>
</dbReference>
<gene>
    <name evidence="3" type="primary">rimP</name>
    <name evidence="6" type="ORF">BJ998_005413</name>
</gene>
<name>A0A7W9NI59_9PSEU</name>
<dbReference type="HAMAP" id="MF_01077">
    <property type="entry name" value="RimP"/>
    <property type="match status" value="1"/>
</dbReference>
<dbReference type="GO" id="GO:0006412">
    <property type="term" value="P:translation"/>
    <property type="evidence" value="ECO:0007669"/>
    <property type="project" value="TreeGrafter"/>
</dbReference>
<evidence type="ECO:0000256" key="4">
    <source>
        <dbReference type="SAM" id="MobiDB-lite"/>
    </source>
</evidence>